<proteinExistence type="predicted"/>
<evidence type="ECO:0000313" key="2">
    <source>
        <dbReference type="Proteomes" id="UP000034140"/>
    </source>
</evidence>
<accession>A0A0G0FY98</accession>
<gene>
    <name evidence="1" type="ORF">UR96_C0017G0012</name>
</gene>
<dbReference type="EMBL" id="LBRE01000017">
    <property type="protein sequence ID" value="KKP92280.1"/>
    <property type="molecule type" value="Genomic_DNA"/>
</dbReference>
<comment type="caution">
    <text evidence="1">The sequence shown here is derived from an EMBL/GenBank/DDBJ whole genome shotgun (WGS) entry which is preliminary data.</text>
</comment>
<dbReference type="Proteomes" id="UP000034140">
    <property type="component" value="Unassembled WGS sequence"/>
</dbReference>
<name>A0A0G0FY98_9BACT</name>
<reference evidence="1 2" key="1">
    <citation type="journal article" date="2015" name="Nature">
        <title>rRNA introns, odd ribosomes, and small enigmatic genomes across a large radiation of phyla.</title>
        <authorList>
            <person name="Brown C.T."/>
            <person name="Hug L.A."/>
            <person name="Thomas B.C."/>
            <person name="Sharon I."/>
            <person name="Castelle C.J."/>
            <person name="Singh A."/>
            <person name="Wilkins M.J."/>
            <person name="Williams K.H."/>
            <person name="Banfield J.F."/>
        </authorList>
    </citation>
    <scope>NUCLEOTIDE SEQUENCE [LARGE SCALE GENOMIC DNA]</scope>
</reference>
<dbReference type="PATRIC" id="fig|1619090.3.peg.412"/>
<evidence type="ECO:0000313" key="1">
    <source>
        <dbReference type="EMBL" id="KKP92280.1"/>
    </source>
</evidence>
<dbReference type="AlphaFoldDB" id="A0A0G0FY98"/>
<sequence length="772" mass="89326">MNKNVLYRLISLDSEIVTQQLQDLATKQFEVIKQSKSNDEIIQELGNLEVYCHRAPNESLAIVNYLLQMTPLEPLVREIPGYGNLKGADYVEVVEGVVKILDGIQYSLPVEVFKTSLDLSLFPLDKIKNKAIEFLRKIASYDINEMEHIRYGPQQMAIIYISELSNDGKKKYFDGIITVLDELLNPEVEGSRMTSENTLQIQMGSLGDDVDVRDIRQSVIKILQNLYGLIEGVPQKAKIISALSNVSRVSLRGNTDEFEKLLVENIDEVLEFYTSIISEADFTIIREIEHKLPWIKRRFGDKIKNLSKLKDEIDLVEGYKDFAILTGEGSIDEQYDRLSYEEVQKRVKEEMSSLIDKLAKEDIANCKKLVDSIIIASNYNVESNQFSQFRTFLCEIGRRYPEMGLKLLDSKLCDNEYFLAELLSGLLVGSPEEVKSQMSKWVENNEHFIACVLAFHHSDDFDTEFLGKVLDKANNDEVILNKLAFVIESSFDKDGKKAKDIKDLYVKTIKAVTTFKSIRWSEEIYFDEKCILNYFEMSDWDVVIDNLLFASSIEYHQEEVCKAMILKDPMLFIKLLENRIKYSKSADLVDNNIYRVLPFDFDNLREEIKNNKDIFLPKFLAWLGEKRLIAHEISHILNDIFPLEDLDKFLVSEGKILIDKDTIGSLLFGYQGHIPITSLFIQSYIIESDERTQNQIMSLMSMPGGVVTGEYGFSESMKSKLKEWDNLQLEDEKIKVFVEKYKQYLNQYIEIEEKKTKEEIIIRKERFKKHIS</sequence>
<protein>
    <submittedName>
        <fullName evidence="1">Uncharacterized protein</fullName>
    </submittedName>
</protein>
<organism evidence="1 2">
    <name type="scientific">candidate division WS6 bacterium GW2011_GWC1_36_11</name>
    <dbReference type="NCBI Taxonomy" id="1619090"/>
    <lineage>
        <taxon>Bacteria</taxon>
        <taxon>Candidatus Dojkabacteria</taxon>
    </lineage>
</organism>